<dbReference type="EMBL" id="CAJVQB010114743">
    <property type="protein sequence ID" value="CAG8852654.1"/>
    <property type="molecule type" value="Genomic_DNA"/>
</dbReference>
<organism evidence="1 2">
    <name type="scientific">Gigaspora margarita</name>
    <dbReference type="NCBI Taxonomy" id="4874"/>
    <lineage>
        <taxon>Eukaryota</taxon>
        <taxon>Fungi</taxon>
        <taxon>Fungi incertae sedis</taxon>
        <taxon>Mucoromycota</taxon>
        <taxon>Glomeromycotina</taxon>
        <taxon>Glomeromycetes</taxon>
        <taxon>Diversisporales</taxon>
        <taxon>Gigasporaceae</taxon>
        <taxon>Gigaspora</taxon>
    </lineage>
</organism>
<reference evidence="1 2" key="1">
    <citation type="submission" date="2021-06" db="EMBL/GenBank/DDBJ databases">
        <authorList>
            <person name="Kallberg Y."/>
            <person name="Tangrot J."/>
            <person name="Rosling A."/>
        </authorList>
    </citation>
    <scope>NUCLEOTIDE SEQUENCE [LARGE SCALE GENOMIC DNA]</scope>
    <source>
        <strain evidence="1 2">120-4 pot B 10/14</strain>
    </source>
</reference>
<protein>
    <submittedName>
        <fullName evidence="1">14536_t:CDS:1</fullName>
    </submittedName>
</protein>
<accession>A0ABN7XEG7</accession>
<evidence type="ECO:0000313" key="2">
    <source>
        <dbReference type="Proteomes" id="UP000789901"/>
    </source>
</evidence>
<comment type="caution">
    <text evidence="1">The sequence shown here is derived from an EMBL/GenBank/DDBJ whole genome shotgun (WGS) entry which is preliminary data.</text>
</comment>
<proteinExistence type="predicted"/>
<name>A0ABN7XEG7_GIGMA</name>
<gene>
    <name evidence="1" type="ORF">GMARGA_LOCUS41475</name>
</gene>
<sequence>SLELNQLFRSTIFGTYYGILVLERLGIRGMKSEVAMTKKMGIRKEEHTIFNLHIKDANSEEFEPYAKHKIVINVSDISPT</sequence>
<keyword evidence="2" id="KW-1185">Reference proteome</keyword>
<feature type="non-terminal residue" evidence="1">
    <location>
        <position position="1"/>
    </location>
</feature>
<evidence type="ECO:0000313" key="1">
    <source>
        <dbReference type="EMBL" id="CAG8852654.1"/>
    </source>
</evidence>
<dbReference type="Proteomes" id="UP000789901">
    <property type="component" value="Unassembled WGS sequence"/>
</dbReference>